<dbReference type="Proteomes" id="UP000310066">
    <property type="component" value="Unassembled WGS sequence"/>
</dbReference>
<reference evidence="4 5" key="1">
    <citation type="submission" date="2017-03" db="EMBL/GenBank/DDBJ databases">
        <title>Genomes of endolithic fungi from Antarctica.</title>
        <authorList>
            <person name="Coleine C."/>
            <person name="Masonjones S."/>
            <person name="Stajich J.E."/>
        </authorList>
    </citation>
    <scope>NUCLEOTIDE SEQUENCE [LARGE SCALE GENOMIC DNA]</scope>
    <source>
        <strain evidence="4 5">CCFEE 5311</strain>
    </source>
</reference>
<dbReference type="STRING" id="329885.A0A4U0VEL4"/>
<protein>
    <recommendedName>
        <fullName evidence="7">Apple domain-containing protein</fullName>
    </recommendedName>
</protein>
<comment type="caution">
    <text evidence="4">The sequence shown here is derived from an EMBL/GenBank/DDBJ whole genome shotgun (WGS) entry which is preliminary data.</text>
</comment>
<dbReference type="EMBL" id="NAJP01000005">
    <property type="protein sequence ID" value="TKA47527.1"/>
    <property type="molecule type" value="Genomic_DNA"/>
</dbReference>
<evidence type="ECO:0000313" key="4">
    <source>
        <dbReference type="EMBL" id="TKA47527.1"/>
    </source>
</evidence>
<dbReference type="OrthoDB" id="5358884at2759"/>
<dbReference type="EMBL" id="JASUXU010000006">
    <property type="protein sequence ID" value="KAK0325745.1"/>
    <property type="molecule type" value="Genomic_DNA"/>
</dbReference>
<dbReference type="Proteomes" id="UP001168146">
    <property type="component" value="Unassembled WGS sequence"/>
</dbReference>
<keyword evidence="1" id="KW-0732">Signal</keyword>
<proteinExistence type="predicted"/>
<keyword evidence="6" id="KW-1185">Reference proteome</keyword>
<evidence type="ECO:0000256" key="1">
    <source>
        <dbReference type="SAM" id="SignalP"/>
    </source>
</evidence>
<evidence type="ECO:0000313" key="2">
    <source>
        <dbReference type="EMBL" id="KAK0325745.1"/>
    </source>
</evidence>
<gene>
    <name evidence="4" type="ORF">B0A54_01899</name>
    <name evidence="2" type="ORF">LTR82_003282</name>
    <name evidence="3" type="ORF">LTR91_009419</name>
</gene>
<evidence type="ECO:0000313" key="5">
    <source>
        <dbReference type="Proteomes" id="UP000310066"/>
    </source>
</evidence>
<name>A0A4U0VEL4_9PEZI</name>
<feature type="chain" id="PRO_5044609407" description="Apple domain-containing protein" evidence="1">
    <location>
        <begin position="20"/>
        <end position="135"/>
    </location>
</feature>
<dbReference type="AlphaFoldDB" id="A0A4U0VEL4"/>
<evidence type="ECO:0000313" key="6">
    <source>
        <dbReference type="Proteomes" id="UP001175353"/>
    </source>
</evidence>
<feature type="signal peptide" evidence="1">
    <location>
        <begin position="1"/>
        <end position="19"/>
    </location>
</feature>
<dbReference type="Proteomes" id="UP001175353">
    <property type="component" value="Unassembled WGS sequence"/>
</dbReference>
<reference evidence="2" key="2">
    <citation type="submission" date="2021-12" db="EMBL/GenBank/DDBJ databases">
        <title>Black yeast isolated from Biological Soil Crust.</title>
        <authorList>
            <person name="Kurbessoian T."/>
        </authorList>
    </citation>
    <scope>NUCLEOTIDE SEQUENCE</scope>
    <source>
        <strain evidence="2">CCFEE 5208</strain>
    </source>
</reference>
<sequence length="135" mass="14245">MSPATATTTGGLLLNYTAAVPTSVSTVALDCPDQDQKIYTTGHNQTFVLSCYRGLQGGDFATIVAYSYADCIEACSSYNSWTGNKTGCSGIQFTNTMGATYKDYQGNCWMKNLGYSGKHGEEGGIAATLGLNSMV</sequence>
<organism evidence="4 5">
    <name type="scientific">Friedmanniomyces endolithicus</name>
    <dbReference type="NCBI Taxonomy" id="329885"/>
    <lineage>
        <taxon>Eukaryota</taxon>
        <taxon>Fungi</taxon>
        <taxon>Dikarya</taxon>
        <taxon>Ascomycota</taxon>
        <taxon>Pezizomycotina</taxon>
        <taxon>Dothideomycetes</taxon>
        <taxon>Dothideomycetidae</taxon>
        <taxon>Mycosphaerellales</taxon>
        <taxon>Teratosphaeriaceae</taxon>
        <taxon>Friedmanniomyces</taxon>
    </lineage>
</organism>
<dbReference type="EMBL" id="JAUJLE010000077">
    <property type="protein sequence ID" value="KAK0988897.1"/>
    <property type="molecule type" value="Genomic_DNA"/>
</dbReference>
<evidence type="ECO:0008006" key="7">
    <source>
        <dbReference type="Google" id="ProtNLM"/>
    </source>
</evidence>
<evidence type="ECO:0000313" key="3">
    <source>
        <dbReference type="EMBL" id="KAK0988897.1"/>
    </source>
</evidence>
<reference evidence="3" key="3">
    <citation type="submission" date="2023-06" db="EMBL/GenBank/DDBJ databases">
        <title>Black Yeasts Isolated from many extreme environments.</title>
        <authorList>
            <person name="Coleine C."/>
            <person name="Stajich J.E."/>
            <person name="Selbmann L."/>
        </authorList>
    </citation>
    <scope>NUCLEOTIDE SEQUENCE</scope>
    <source>
        <strain evidence="3">CCFEE 5200</strain>
    </source>
</reference>
<accession>A0A4U0VEL4</accession>